<evidence type="ECO:0000313" key="3">
    <source>
        <dbReference type="EMBL" id="STY27973.1"/>
    </source>
</evidence>
<dbReference type="AlphaFoldDB" id="A0A378LMJ3"/>
<dbReference type="Proteomes" id="UP000255297">
    <property type="component" value="Unassembled WGS sequence"/>
</dbReference>
<feature type="transmembrane region" description="Helical" evidence="2">
    <location>
        <begin position="143"/>
        <end position="164"/>
    </location>
</feature>
<organism evidence="3 4">
    <name type="scientific">Legionella wadsworthii</name>
    <dbReference type="NCBI Taxonomy" id="28088"/>
    <lineage>
        <taxon>Bacteria</taxon>
        <taxon>Pseudomonadati</taxon>
        <taxon>Pseudomonadota</taxon>
        <taxon>Gammaproteobacteria</taxon>
        <taxon>Legionellales</taxon>
        <taxon>Legionellaceae</taxon>
        <taxon>Legionella</taxon>
    </lineage>
</organism>
<gene>
    <name evidence="3" type="ORF">NCTC11532_00134</name>
</gene>
<dbReference type="OrthoDB" id="5654363at2"/>
<keyword evidence="2" id="KW-0472">Membrane</keyword>
<sequence>MKFKEFMGHVAMAPANAFSGLTSLILGSYQRTKGGRIKTDDETGEKLENWSLLYILTTAAHIGIEGIKRAGVAVAEFVSEHKKAIAAAAWISLLAAGAVALTLFLWPAALAAVASFSIGGLSIAAIAGPSALAQIGLAAGLTAAAASVATYVSAAVVKGVSALIDFCKGCRKSSQSSLVSEVTSEVDSRPTHGQFRGLNTGNTRGGLSVVSELPPTHHQSPLAKTTARREDSEPTVDLTSTSKLTAS</sequence>
<name>A0A378LMJ3_9GAMM</name>
<feature type="compositionally biased region" description="Polar residues" evidence="1">
    <location>
        <begin position="237"/>
        <end position="247"/>
    </location>
</feature>
<accession>A0A378LMJ3</accession>
<keyword evidence="4" id="KW-1185">Reference proteome</keyword>
<feature type="transmembrane region" description="Helical" evidence="2">
    <location>
        <begin position="113"/>
        <end position="137"/>
    </location>
</feature>
<reference evidence="3 4" key="1">
    <citation type="submission" date="2018-06" db="EMBL/GenBank/DDBJ databases">
        <authorList>
            <consortium name="Pathogen Informatics"/>
            <person name="Doyle S."/>
        </authorList>
    </citation>
    <scope>NUCLEOTIDE SEQUENCE [LARGE SCALE GENOMIC DNA]</scope>
    <source>
        <strain evidence="3 4">NCTC11532</strain>
    </source>
</reference>
<evidence type="ECO:0000256" key="2">
    <source>
        <dbReference type="SAM" id="Phobius"/>
    </source>
</evidence>
<proteinExistence type="predicted"/>
<dbReference type="RefSeq" id="WP_051635595.1">
    <property type="nucleotide sequence ID" value="NZ_CAAAIS010000005.1"/>
</dbReference>
<feature type="transmembrane region" description="Helical" evidence="2">
    <location>
        <begin position="84"/>
        <end position="106"/>
    </location>
</feature>
<protein>
    <submittedName>
        <fullName evidence="3">Transmembrane protein</fullName>
    </submittedName>
</protein>
<evidence type="ECO:0000256" key="1">
    <source>
        <dbReference type="SAM" id="MobiDB-lite"/>
    </source>
</evidence>
<keyword evidence="2" id="KW-1133">Transmembrane helix</keyword>
<keyword evidence="2 3" id="KW-0812">Transmembrane</keyword>
<feature type="transmembrane region" description="Helical" evidence="2">
    <location>
        <begin position="47"/>
        <end position="64"/>
    </location>
</feature>
<feature type="region of interest" description="Disordered" evidence="1">
    <location>
        <begin position="182"/>
        <end position="247"/>
    </location>
</feature>
<dbReference type="STRING" id="1122170.GCA_000701265_01691"/>
<evidence type="ECO:0000313" key="4">
    <source>
        <dbReference type="Proteomes" id="UP000255297"/>
    </source>
</evidence>
<dbReference type="EMBL" id="UGPB01000001">
    <property type="protein sequence ID" value="STY27973.1"/>
    <property type="molecule type" value="Genomic_DNA"/>
</dbReference>
<feature type="transmembrane region" description="Helical" evidence="2">
    <location>
        <begin position="6"/>
        <end position="26"/>
    </location>
</feature>